<dbReference type="Proteomes" id="UP000594681">
    <property type="component" value="Chromosome"/>
</dbReference>
<evidence type="ECO:0000313" key="2">
    <source>
        <dbReference type="Proteomes" id="UP000594681"/>
    </source>
</evidence>
<keyword evidence="2" id="KW-1185">Reference proteome</keyword>
<dbReference type="EMBL" id="CP064954">
    <property type="protein sequence ID" value="QPK78266.1"/>
    <property type="molecule type" value="Genomic_DNA"/>
</dbReference>
<dbReference type="RefSeq" id="WP_165006349.1">
    <property type="nucleotide sequence ID" value="NZ_CP064954.1"/>
</dbReference>
<evidence type="ECO:0000313" key="1">
    <source>
        <dbReference type="EMBL" id="QPK78266.1"/>
    </source>
</evidence>
<gene>
    <name evidence="1" type="ORF">G7Y31_06660</name>
</gene>
<proteinExistence type="predicted"/>
<name>A0A7T0KDB3_9CORY</name>
<sequence length="78" mass="8439">MSVRVVINRQAVGSLLLSDGVRDEVTRHTEAVQARAGINYGSSVKRIGDRPQGIVYTDNFKARVDNGRNNTLLKAVGG</sequence>
<protein>
    <submittedName>
        <fullName evidence="1">Uncharacterized protein</fullName>
    </submittedName>
</protein>
<dbReference type="AlphaFoldDB" id="A0A7T0KDB3"/>
<dbReference type="KEGG" id="cliz:G7Y31_06660"/>
<accession>A0A7T0KDB3</accession>
<organism evidence="1 2">
    <name type="scientific">Corynebacterium lizhenjunii</name>
    <dbReference type="NCBI Taxonomy" id="2709394"/>
    <lineage>
        <taxon>Bacteria</taxon>
        <taxon>Bacillati</taxon>
        <taxon>Actinomycetota</taxon>
        <taxon>Actinomycetes</taxon>
        <taxon>Mycobacteriales</taxon>
        <taxon>Corynebacteriaceae</taxon>
        <taxon>Corynebacterium</taxon>
    </lineage>
</organism>
<reference evidence="1 2" key="1">
    <citation type="submission" date="2020-11" db="EMBL/GenBank/DDBJ databases">
        <title>Corynebacterium sp. ZJ-599.</title>
        <authorList>
            <person name="Zhou J."/>
        </authorList>
    </citation>
    <scope>NUCLEOTIDE SEQUENCE [LARGE SCALE GENOMIC DNA]</scope>
    <source>
        <strain evidence="1 2">ZJ-599</strain>
    </source>
</reference>